<protein>
    <submittedName>
        <fullName evidence="2">Uncharacterized protein</fullName>
    </submittedName>
</protein>
<evidence type="ECO:0000313" key="3">
    <source>
        <dbReference type="Proteomes" id="UP000693942"/>
    </source>
</evidence>
<feature type="compositionally biased region" description="Polar residues" evidence="1">
    <location>
        <begin position="125"/>
        <end position="137"/>
    </location>
</feature>
<reference evidence="2" key="1">
    <citation type="submission" date="2021-04" db="EMBL/GenBank/DDBJ databases">
        <title>First draft genome resource for Brassicaceae pathogens Fusarium oxysporum f. sp. raphani and Fusarium oxysporum f. sp. rapae.</title>
        <authorList>
            <person name="Asai S."/>
        </authorList>
    </citation>
    <scope>NUCLEOTIDE SEQUENCE</scope>
    <source>
        <strain evidence="2">Tf1262</strain>
    </source>
</reference>
<accession>A0A8J5U2E1</accession>
<feature type="compositionally biased region" description="Basic and acidic residues" evidence="1">
    <location>
        <begin position="138"/>
        <end position="148"/>
    </location>
</feature>
<comment type="caution">
    <text evidence="2">The sequence shown here is derived from an EMBL/GenBank/DDBJ whole genome shotgun (WGS) entry which is preliminary data.</text>
</comment>
<feature type="region of interest" description="Disordered" evidence="1">
    <location>
        <begin position="1"/>
        <end position="21"/>
    </location>
</feature>
<proteinExistence type="predicted"/>
<dbReference type="AlphaFoldDB" id="A0A8J5U2E1"/>
<feature type="compositionally biased region" description="Polar residues" evidence="1">
    <location>
        <begin position="9"/>
        <end position="21"/>
    </location>
</feature>
<evidence type="ECO:0000313" key="2">
    <source>
        <dbReference type="EMBL" id="KAG7423784.1"/>
    </source>
</evidence>
<gene>
    <name evidence="2" type="ORF">Forpi1262_v015001</name>
</gene>
<sequence>MVRKRVSLGTLNSRSEHSWTASFPTSRVHNLKSIATSDNSLQECYRQRRPPRLLHPVGPELPASHVVSDKTSSAGFSWLIRTQPVGSRKVRCSGEYPKRAGRPKRPCVIARAPSSPARRDDRGSSPAQSNTARITTGTEERLSHHEPNTDIPPFLADFESFAPAQSHSDILTQTDINASCACLSILYLLLNRLGVRTELIVPDDLAILRNTFERATDVLECSKCPMRFSSVLQNAGILGILCVCIAESYVRFIKTIGAKAIEATDKGEKLKVALNPMGQSHTADDTVLVPIEVSPEQWKSLMYNVVKSEIFGIENHRDKSFFAFIERLEERQTRWHTLPTAPDCPATYQSACSSSNELPLCLTITKAARKVLDPIASTLE</sequence>
<feature type="region of interest" description="Disordered" evidence="1">
    <location>
        <begin position="89"/>
        <end position="148"/>
    </location>
</feature>
<name>A0A8J5U2E1_FUSOX</name>
<evidence type="ECO:0000256" key="1">
    <source>
        <dbReference type="SAM" id="MobiDB-lite"/>
    </source>
</evidence>
<organism evidence="2 3">
    <name type="scientific">Fusarium oxysporum f. sp. raphani</name>
    <dbReference type="NCBI Taxonomy" id="96318"/>
    <lineage>
        <taxon>Eukaryota</taxon>
        <taxon>Fungi</taxon>
        <taxon>Dikarya</taxon>
        <taxon>Ascomycota</taxon>
        <taxon>Pezizomycotina</taxon>
        <taxon>Sordariomycetes</taxon>
        <taxon>Hypocreomycetidae</taxon>
        <taxon>Hypocreales</taxon>
        <taxon>Nectriaceae</taxon>
        <taxon>Fusarium</taxon>
        <taxon>Fusarium oxysporum species complex</taxon>
    </lineage>
</organism>
<dbReference type="Proteomes" id="UP000693942">
    <property type="component" value="Unassembled WGS sequence"/>
</dbReference>
<dbReference type="EMBL" id="JAELUR010000014">
    <property type="protein sequence ID" value="KAG7423784.1"/>
    <property type="molecule type" value="Genomic_DNA"/>
</dbReference>